<name>A0A8C5ZXZ6_MARMA</name>
<sequence>HPPFPEAAEIAIRGHLQAIRCWLRIYDPPASASRTAGITGMSHRAHPDLSKGRMNRSVWE</sequence>
<reference evidence="2" key="1">
    <citation type="submission" date="2025-08" db="UniProtKB">
        <authorList>
            <consortium name="Ensembl"/>
        </authorList>
    </citation>
    <scope>IDENTIFICATION</scope>
</reference>
<protein>
    <submittedName>
        <fullName evidence="2">Uncharacterized protein</fullName>
    </submittedName>
</protein>
<evidence type="ECO:0000256" key="1">
    <source>
        <dbReference type="SAM" id="MobiDB-lite"/>
    </source>
</evidence>
<evidence type="ECO:0000313" key="3">
    <source>
        <dbReference type="Proteomes" id="UP000694407"/>
    </source>
</evidence>
<accession>A0A8C5ZXZ6</accession>
<dbReference type="AlphaFoldDB" id="A0A8C5ZXZ6"/>
<keyword evidence="3" id="KW-1185">Reference proteome</keyword>
<dbReference type="Proteomes" id="UP000694407">
    <property type="component" value="Unplaced"/>
</dbReference>
<reference evidence="2" key="2">
    <citation type="submission" date="2025-09" db="UniProtKB">
        <authorList>
            <consortium name="Ensembl"/>
        </authorList>
    </citation>
    <scope>IDENTIFICATION</scope>
</reference>
<dbReference type="Ensembl" id="ENSMMMT00000024744.1">
    <property type="protein sequence ID" value="ENSMMMP00000021812.1"/>
    <property type="gene ID" value="ENSMMMG00000019193.1"/>
</dbReference>
<evidence type="ECO:0000313" key="2">
    <source>
        <dbReference type="Ensembl" id="ENSMMMP00000021812.1"/>
    </source>
</evidence>
<organism evidence="2 3">
    <name type="scientific">Marmota marmota marmota</name>
    <name type="common">Alpine marmot</name>
    <dbReference type="NCBI Taxonomy" id="9994"/>
    <lineage>
        <taxon>Eukaryota</taxon>
        <taxon>Metazoa</taxon>
        <taxon>Chordata</taxon>
        <taxon>Craniata</taxon>
        <taxon>Vertebrata</taxon>
        <taxon>Euteleostomi</taxon>
        <taxon>Mammalia</taxon>
        <taxon>Eutheria</taxon>
        <taxon>Euarchontoglires</taxon>
        <taxon>Glires</taxon>
        <taxon>Rodentia</taxon>
        <taxon>Sciuromorpha</taxon>
        <taxon>Sciuridae</taxon>
        <taxon>Xerinae</taxon>
        <taxon>Marmotini</taxon>
        <taxon>Marmota</taxon>
    </lineage>
</organism>
<proteinExistence type="predicted"/>
<feature type="region of interest" description="Disordered" evidence="1">
    <location>
        <begin position="34"/>
        <end position="60"/>
    </location>
</feature>